<dbReference type="AlphaFoldDB" id="A0A1D9LL40"/>
<dbReference type="GeneID" id="68843398"/>
<proteinExistence type="predicted"/>
<dbReference type="PANTHER" id="PTHR43540:SF1">
    <property type="entry name" value="ISOCHORISMATASE HYDROLASE"/>
    <property type="match status" value="1"/>
</dbReference>
<evidence type="ECO:0000313" key="5">
    <source>
        <dbReference type="Proteomes" id="UP000178776"/>
    </source>
</evidence>
<gene>
    <name evidence="4" type="ORF">BKX93_19540</name>
</gene>
<dbReference type="SUPFAM" id="SSF52499">
    <property type="entry name" value="Isochorismatase-like hydrolases"/>
    <property type="match status" value="1"/>
</dbReference>
<reference evidence="4 5" key="1">
    <citation type="submission" date="2016-10" db="EMBL/GenBank/DDBJ databases">
        <title>Chromobacterium muskegensis sp. nov., an insecticidal bacterium isolated from Sphagnum bogs.</title>
        <authorList>
            <person name="Sparks M.E."/>
            <person name="Blackburn M.B."/>
            <person name="Gundersen-Rindal D.E."/>
            <person name="Mitchell A."/>
            <person name="Farrar R."/>
            <person name="Kuhar D."/>
        </authorList>
    </citation>
    <scope>NUCLEOTIDE SEQUENCE [LARGE SCALE GENOMIC DNA]</scope>
    <source>
        <strain evidence="4 5">21-1</strain>
    </source>
</reference>
<sequence>MPSPLRFATATPLLLLIDMQQAVDHSGWGPRNNPQAERVCAGLLAAWRERGLPLIHIRHDSVEPDSTYRPGQPGHAFKPEAAPRPGETVIGKQTNSAFIGTGLESLLREKGWLELVLAGVSTSNSVEATARMAGNLGFSVWLAEDACFAFDKTDWRGRHRGADEVHAMSLANLDGEYCRVCGSADILAAIGNIAGAA</sequence>
<dbReference type="KEGG" id="cvc:BKX93_19540"/>
<name>A0A1D9LL40_9NEIS</name>
<evidence type="ECO:0000256" key="2">
    <source>
        <dbReference type="SAM" id="MobiDB-lite"/>
    </source>
</evidence>
<dbReference type="Pfam" id="PF00857">
    <property type="entry name" value="Isochorismatase"/>
    <property type="match status" value="1"/>
</dbReference>
<dbReference type="Gene3D" id="3.40.50.850">
    <property type="entry name" value="Isochorismatase-like"/>
    <property type="match status" value="1"/>
</dbReference>
<accession>A0A1D9LL40</accession>
<dbReference type="PANTHER" id="PTHR43540">
    <property type="entry name" value="PEROXYUREIDOACRYLATE/UREIDOACRYLATE AMIDOHYDROLASE-RELATED"/>
    <property type="match status" value="1"/>
</dbReference>
<dbReference type="GO" id="GO:0016787">
    <property type="term" value="F:hydrolase activity"/>
    <property type="evidence" value="ECO:0007669"/>
    <property type="project" value="UniProtKB-KW"/>
</dbReference>
<protein>
    <submittedName>
        <fullName evidence="4">Cysteine hydrolase</fullName>
    </submittedName>
</protein>
<feature type="domain" description="Isochorismatase-like" evidence="3">
    <location>
        <begin position="13"/>
        <end position="157"/>
    </location>
</feature>
<dbReference type="RefSeq" id="WP_046168705.1">
    <property type="nucleotide sequence ID" value="NZ_CP017707.1"/>
</dbReference>
<dbReference type="STRING" id="1108595.BKX93_19540"/>
<dbReference type="EMBL" id="CP017707">
    <property type="protein sequence ID" value="AOZ51967.1"/>
    <property type="molecule type" value="Genomic_DNA"/>
</dbReference>
<feature type="region of interest" description="Disordered" evidence="2">
    <location>
        <begin position="63"/>
        <end position="86"/>
    </location>
</feature>
<dbReference type="Proteomes" id="UP000178776">
    <property type="component" value="Chromosome"/>
</dbReference>
<keyword evidence="1 4" id="KW-0378">Hydrolase</keyword>
<organism evidence="4 5">
    <name type="scientific">Chromobacterium vaccinii</name>
    <dbReference type="NCBI Taxonomy" id="1108595"/>
    <lineage>
        <taxon>Bacteria</taxon>
        <taxon>Pseudomonadati</taxon>
        <taxon>Pseudomonadota</taxon>
        <taxon>Betaproteobacteria</taxon>
        <taxon>Neisseriales</taxon>
        <taxon>Chromobacteriaceae</taxon>
        <taxon>Chromobacterium</taxon>
    </lineage>
</organism>
<dbReference type="InterPro" id="IPR036380">
    <property type="entry name" value="Isochorismatase-like_sf"/>
</dbReference>
<evidence type="ECO:0000313" key="4">
    <source>
        <dbReference type="EMBL" id="AOZ51967.1"/>
    </source>
</evidence>
<evidence type="ECO:0000259" key="3">
    <source>
        <dbReference type="Pfam" id="PF00857"/>
    </source>
</evidence>
<dbReference type="InterPro" id="IPR050272">
    <property type="entry name" value="Isochorismatase-like_hydrls"/>
</dbReference>
<dbReference type="InterPro" id="IPR000868">
    <property type="entry name" value="Isochorismatase-like_dom"/>
</dbReference>
<evidence type="ECO:0000256" key="1">
    <source>
        <dbReference type="ARBA" id="ARBA00022801"/>
    </source>
</evidence>
<dbReference type="CDD" id="cd01014">
    <property type="entry name" value="nicotinamidase_related"/>
    <property type="match status" value="1"/>
</dbReference>